<dbReference type="EMBL" id="JBHSXL010000012">
    <property type="protein sequence ID" value="MFC6893778.1"/>
    <property type="molecule type" value="Genomic_DNA"/>
</dbReference>
<comment type="caution">
    <text evidence="2">The sequence shown here is derived from an EMBL/GenBank/DDBJ whole genome shotgun (WGS) entry which is preliminary data.</text>
</comment>
<reference evidence="2 3" key="1">
    <citation type="journal article" date="2019" name="Int. J. Syst. Evol. Microbiol.">
        <title>The Global Catalogue of Microorganisms (GCM) 10K type strain sequencing project: providing services to taxonomists for standard genome sequencing and annotation.</title>
        <authorList>
            <consortium name="The Broad Institute Genomics Platform"/>
            <consortium name="The Broad Institute Genome Sequencing Center for Infectious Disease"/>
            <person name="Wu L."/>
            <person name="Ma J."/>
        </authorList>
    </citation>
    <scope>NUCLEOTIDE SEQUENCE [LARGE SCALE GENOMIC DNA]</scope>
    <source>
        <strain evidence="2 3">SKJ47</strain>
    </source>
</reference>
<name>A0ABD5UXI1_9EURY</name>
<feature type="domain" description="Antitoxin SocA-like Panacea" evidence="1">
    <location>
        <begin position="8"/>
        <end position="124"/>
    </location>
</feature>
<evidence type="ECO:0000313" key="3">
    <source>
        <dbReference type="Proteomes" id="UP001596296"/>
    </source>
</evidence>
<dbReference type="Proteomes" id="UP001596296">
    <property type="component" value="Unassembled WGS sequence"/>
</dbReference>
<dbReference type="Gene3D" id="1.10.10.10">
    <property type="entry name" value="Winged helix-like DNA-binding domain superfamily/Winged helix DNA-binding domain"/>
    <property type="match status" value="1"/>
</dbReference>
<proteinExistence type="predicted"/>
<organism evidence="2 3">
    <name type="scientific">Halopenitus salinus</name>
    <dbReference type="NCBI Taxonomy" id="1198295"/>
    <lineage>
        <taxon>Archaea</taxon>
        <taxon>Methanobacteriati</taxon>
        <taxon>Methanobacteriota</taxon>
        <taxon>Stenosarchaea group</taxon>
        <taxon>Halobacteria</taxon>
        <taxon>Halobacteriales</taxon>
        <taxon>Haloferacaceae</taxon>
        <taxon>Halopenitus</taxon>
    </lineage>
</organism>
<dbReference type="Pfam" id="PF13274">
    <property type="entry name" value="SocA_Panacea"/>
    <property type="match status" value="1"/>
</dbReference>
<keyword evidence="3" id="KW-1185">Reference proteome</keyword>
<dbReference type="InterPro" id="IPR036388">
    <property type="entry name" value="WH-like_DNA-bd_sf"/>
</dbReference>
<dbReference type="InterPro" id="IPR025272">
    <property type="entry name" value="SocA_Panacea"/>
</dbReference>
<evidence type="ECO:0000313" key="2">
    <source>
        <dbReference type="EMBL" id="MFC6893778.1"/>
    </source>
</evidence>
<accession>A0ABD5UXI1</accession>
<dbReference type="InterPro" id="IPR036390">
    <property type="entry name" value="WH_DNA-bd_sf"/>
</dbReference>
<sequence length="129" mass="15420">MQGRTRFQKMVFLLQQQLETDSSISTYDFEAYDYGPFSKGLYDDLDDLIDRGLVEETREEFDEDKALYEYELTEKGRDLAKRFEDLKETNQVLNLSEELKDEFNQKDLSEVLDFVYSEYPEYTENSVLR</sequence>
<dbReference type="SUPFAM" id="SSF46785">
    <property type="entry name" value="Winged helix' DNA-binding domain"/>
    <property type="match status" value="1"/>
</dbReference>
<dbReference type="AlphaFoldDB" id="A0ABD5UXI1"/>
<gene>
    <name evidence="2" type="ORF">ACFQE9_14350</name>
</gene>
<evidence type="ECO:0000259" key="1">
    <source>
        <dbReference type="Pfam" id="PF13274"/>
    </source>
</evidence>
<protein>
    <submittedName>
        <fullName evidence="2">Type II toxin-antitoxin system antitoxin SocA domain-containing protein</fullName>
    </submittedName>
</protein>